<dbReference type="EMBL" id="FOUE01000001">
    <property type="protein sequence ID" value="SFL99457.1"/>
    <property type="molecule type" value="Genomic_DNA"/>
</dbReference>
<dbReference type="RefSeq" id="WP_092020672.1">
    <property type="nucleotide sequence ID" value="NZ_FOUE01000001.1"/>
</dbReference>
<accession>A0A1I4M964</accession>
<sequence>MNSRLLFALPALALALIAVVLAIIGFMRAPAPVSSPGSGLSPVAAPAEPQPAAPPRHEYLVATVAMSPGDELDAEHFQSISSDTPIEGAIPADAVTFGQPLAAMIQAGELLRQEQMEPSSLVRSLLKPGTQAIAIPVNDVSGVGGLLKPGDEVNVYASFDRSDKNEPAALTVLRNVVVIAVKGVAYSGEGVSEDERRRNASVVLAVPDDHVAALLLASNEGDVRLAALAGAESDAQPATAQAIVDANNPDPTYLNDLFPTPPPPPRAAPSRPAGSRVQVFEGAEQRSVYVR</sequence>
<gene>
    <name evidence="3" type="ORF">SAMN04487963_0912</name>
</gene>
<dbReference type="Pfam" id="PF16976">
    <property type="entry name" value="RcpC"/>
    <property type="match status" value="1"/>
</dbReference>
<dbReference type="NCBIfam" id="TIGR03177">
    <property type="entry name" value="pilus_cpaB"/>
    <property type="match status" value="1"/>
</dbReference>
<evidence type="ECO:0000259" key="2">
    <source>
        <dbReference type="Pfam" id="PF16976"/>
    </source>
</evidence>
<evidence type="ECO:0000313" key="4">
    <source>
        <dbReference type="Proteomes" id="UP000198519"/>
    </source>
</evidence>
<evidence type="ECO:0000313" key="3">
    <source>
        <dbReference type="EMBL" id="SFL99457.1"/>
    </source>
</evidence>
<dbReference type="Proteomes" id="UP000198519">
    <property type="component" value="Unassembled WGS sequence"/>
</dbReference>
<dbReference type="OrthoDB" id="2037472at2"/>
<keyword evidence="4" id="KW-1185">Reference proteome</keyword>
<feature type="region of interest" description="Disordered" evidence="1">
    <location>
        <begin position="249"/>
        <end position="276"/>
    </location>
</feature>
<dbReference type="InterPro" id="IPR017592">
    <property type="entry name" value="Pilus_assmbl_Flp-typ_CpaB"/>
</dbReference>
<dbReference type="STRING" id="488535.SAMN04487963_0912"/>
<protein>
    <submittedName>
        <fullName evidence="3">Pilus assembly protein CpaB</fullName>
    </submittedName>
</protein>
<feature type="domain" description="Flp pilus assembly protein RcpC/CpaB" evidence="2">
    <location>
        <begin position="124"/>
        <end position="226"/>
    </location>
</feature>
<name>A0A1I4M964_9GAMM</name>
<dbReference type="InterPro" id="IPR031571">
    <property type="entry name" value="RcpC_dom"/>
</dbReference>
<evidence type="ECO:0000256" key="1">
    <source>
        <dbReference type="SAM" id="MobiDB-lite"/>
    </source>
</evidence>
<proteinExistence type="predicted"/>
<organism evidence="3 4">
    <name type="scientific">Marinobacter zhejiangensis</name>
    <dbReference type="NCBI Taxonomy" id="488535"/>
    <lineage>
        <taxon>Bacteria</taxon>
        <taxon>Pseudomonadati</taxon>
        <taxon>Pseudomonadota</taxon>
        <taxon>Gammaproteobacteria</taxon>
        <taxon>Pseudomonadales</taxon>
        <taxon>Marinobacteraceae</taxon>
        <taxon>Marinobacter</taxon>
    </lineage>
</organism>
<dbReference type="AlphaFoldDB" id="A0A1I4M964"/>
<reference evidence="4" key="1">
    <citation type="submission" date="2016-10" db="EMBL/GenBank/DDBJ databases">
        <authorList>
            <person name="Varghese N."/>
            <person name="Submissions S."/>
        </authorList>
    </citation>
    <scope>NUCLEOTIDE SEQUENCE [LARGE SCALE GENOMIC DNA]</scope>
    <source>
        <strain evidence="4">CGMCC 1.7061</strain>
    </source>
</reference>